<feature type="compositionally biased region" description="Polar residues" evidence="1">
    <location>
        <begin position="67"/>
        <end position="76"/>
    </location>
</feature>
<feature type="region of interest" description="Disordered" evidence="1">
    <location>
        <begin position="40"/>
        <end position="78"/>
    </location>
</feature>
<dbReference type="Proteomes" id="UP001151760">
    <property type="component" value="Unassembled WGS sequence"/>
</dbReference>
<organism evidence="2 3">
    <name type="scientific">Tanacetum coccineum</name>
    <dbReference type="NCBI Taxonomy" id="301880"/>
    <lineage>
        <taxon>Eukaryota</taxon>
        <taxon>Viridiplantae</taxon>
        <taxon>Streptophyta</taxon>
        <taxon>Embryophyta</taxon>
        <taxon>Tracheophyta</taxon>
        <taxon>Spermatophyta</taxon>
        <taxon>Magnoliopsida</taxon>
        <taxon>eudicotyledons</taxon>
        <taxon>Gunneridae</taxon>
        <taxon>Pentapetalae</taxon>
        <taxon>asterids</taxon>
        <taxon>campanulids</taxon>
        <taxon>Asterales</taxon>
        <taxon>Asteraceae</taxon>
        <taxon>Asteroideae</taxon>
        <taxon>Anthemideae</taxon>
        <taxon>Anthemidinae</taxon>
        <taxon>Tanacetum</taxon>
    </lineage>
</organism>
<accession>A0ABQ5HZL3</accession>
<protein>
    <recommendedName>
        <fullName evidence="4">Integrase zinc-binding domain-containing protein</fullName>
    </recommendedName>
</protein>
<dbReference type="Gene3D" id="1.10.340.70">
    <property type="match status" value="1"/>
</dbReference>
<comment type="caution">
    <text evidence="2">The sequence shown here is derived from an EMBL/GenBank/DDBJ whole genome shotgun (WGS) entry which is preliminary data.</text>
</comment>
<name>A0ABQ5HZL3_9ASTR</name>
<reference evidence="2" key="2">
    <citation type="submission" date="2022-01" db="EMBL/GenBank/DDBJ databases">
        <authorList>
            <person name="Yamashiro T."/>
            <person name="Shiraishi A."/>
            <person name="Satake H."/>
            <person name="Nakayama K."/>
        </authorList>
    </citation>
    <scope>NUCLEOTIDE SEQUENCE</scope>
</reference>
<keyword evidence="3" id="KW-1185">Reference proteome</keyword>
<evidence type="ECO:0000313" key="2">
    <source>
        <dbReference type="EMBL" id="GJT93331.1"/>
    </source>
</evidence>
<feature type="compositionally biased region" description="Basic and acidic residues" evidence="1">
    <location>
        <begin position="49"/>
        <end position="61"/>
    </location>
</feature>
<evidence type="ECO:0008006" key="4">
    <source>
        <dbReference type="Google" id="ProtNLM"/>
    </source>
</evidence>
<proteinExistence type="predicted"/>
<evidence type="ECO:0000313" key="3">
    <source>
        <dbReference type="Proteomes" id="UP001151760"/>
    </source>
</evidence>
<evidence type="ECO:0000256" key="1">
    <source>
        <dbReference type="SAM" id="MobiDB-lite"/>
    </source>
</evidence>
<gene>
    <name evidence="2" type="ORF">Tco_1082176</name>
</gene>
<dbReference type="EMBL" id="BQNB010020193">
    <property type="protein sequence ID" value="GJT93331.1"/>
    <property type="molecule type" value="Genomic_DNA"/>
</dbReference>
<reference evidence="2" key="1">
    <citation type="journal article" date="2022" name="Int. J. Mol. Sci.">
        <title>Draft Genome of Tanacetum Coccineum: Genomic Comparison of Closely Related Tanacetum-Family Plants.</title>
        <authorList>
            <person name="Yamashiro T."/>
            <person name="Shiraishi A."/>
            <person name="Nakayama K."/>
            <person name="Satake H."/>
        </authorList>
    </citation>
    <scope>NUCLEOTIDE SEQUENCE</scope>
</reference>
<sequence length="619" mass="72387">MKMDGRTKKVLFHAWINGSWNKRRMDDNILSSNNTTADSFFKPYPITRGKSDTEREDEQSKTKRKYSNTSKSINEQPNKRMCKAEKFEAIHYSLGPNEEYIIIRRCECDIWERNEDNMSRIYQDIFQKKDNGWMNTPYPHQQYAVFNTLVNEEESTGFTSIRPIHQEDTAKISNVVLIPRNPKYAVSHIARYDVSTCFQTLYIDDPKLSFREPPNLFDYPMRRLTMEEILAKFIDEGRREHEKMELFIKGFRTTNELLIKSRSNLLSELNRALLQTPKYAKYLKILLTNKSILEEACTETMNERCSVVLLNELPLKEKDPRSFTIPCQVLEKHIEAEDLATYHLSRFENLHMEVLFEREIADKFPDDHLMVLKSKFNNDEPCKTLEILAHCHSGPTGGHHSANVTAKKVYESRFYWPDVFKDANEYGLDFMGPFPESRAELRDGAYKNTRIYKERTKKWHDSRLHGDKDFKVGDKKYYGGNIGKEDDEVLEFKDGVTRYGVFIKRIQRIRHRYQYGVSSGMDTAYPQGPFELETTRSTLRTTPEGGVLLGPEMPHTYDVLSDTEKKRYDVDVRATNIVLQGLPKDIYKLINHNIEAKAIWDNVKMLLAGSELTKEDRES</sequence>